<feature type="region of interest" description="Disordered" evidence="1">
    <location>
        <begin position="1"/>
        <end position="20"/>
    </location>
</feature>
<organism evidence="2 3">
    <name type="scientific">Shimia haliotis</name>
    <dbReference type="NCBI Taxonomy" id="1280847"/>
    <lineage>
        <taxon>Bacteria</taxon>
        <taxon>Pseudomonadati</taxon>
        <taxon>Pseudomonadota</taxon>
        <taxon>Alphaproteobacteria</taxon>
        <taxon>Rhodobacterales</taxon>
        <taxon>Roseobacteraceae</taxon>
    </lineage>
</organism>
<dbReference type="InterPro" id="IPR018772">
    <property type="entry name" value="Transcription_activator_HlyU"/>
</dbReference>
<dbReference type="AlphaFoldDB" id="A0A1I4A9U4"/>
<keyword evidence="3" id="KW-1185">Reference proteome</keyword>
<evidence type="ECO:0000313" key="2">
    <source>
        <dbReference type="EMBL" id="SFK53168.1"/>
    </source>
</evidence>
<sequence>MSFLKRLFGGGSAEAPTPEVESLEYEGFTITPTPINEGGQYRVSARIEAIVDGEPKTHDLIRADVIRDFGEASEMSVRKAKQLIDQMGKALF</sequence>
<evidence type="ECO:0008006" key="4">
    <source>
        <dbReference type="Google" id="ProtNLM"/>
    </source>
</evidence>
<dbReference type="OrthoDB" id="9800971at2"/>
<evidence type="ECO:0000256" key="1">
    <source>
        <dbReference type="SAM" id="MobiDB-lite"/>
    </source>
</evidence>
<evidence type="ECO:0000313" key="3">
    <source>
        <dbReference type="Proteomes" id="UP000198851"/>
    </source>
</evidence>
<dbReference type="Proteomes" id="UP000198851">
    <property type="component" value="Unassembled WGS sequence"/>
</dbReference>
<reference evidence="3" key="1">
    <citation type="submission" date="2016-10" db="EMBL/GenBank/DDBJ databases">
        <authorList>
            <person name="Varghese N."/>
            <person name="Submissions S."/>
        </authorList>
    </citation>
    <scope>NUCLEOTIDE SEQUENCE [LARGE SCALE GENOMIC DNA]</scope>
    <source>
        <strain evidence="3">DSM 28453</strain>
    </source>
</reference>
<proteinExistence type="predicted"/>
<dbReference type="EMBL" id="FOSZ01000001">
    <property type="protein sequence ID" value="SFK53168.1"/>
    <property type="molecule type" value="Genomic_DNA"/>
</dbReference>
<accession>A0A1I4A9U4</accession>
<protein>
    <recommendedName>
        <fullName evidence="4">Transcriptional activator HlyU</fullName>
    </recommendedName>
</protein>
<gene>
    <name evidence="2" type="ORF">SAMN04488036_101243</name>
</gene>
<dbReference type="STRING" id="1280847.SAMN04488036_101243"/>
<dbReference type="RefSeq" id="WP_093319266.1">
    <property type="nucleotide sequence ID" value="NZ_FOSZ01000001.1"/>
</dbReference>
<name>A0A1I4A9U4_9RHOB</name>
<dbReference type="Pfam" id="PF10115">
    <property type="entry name" value="HlyU"/>
    <property type="match status" value="1"/>
</dbReference>